<keyword evidence="1" id="KW-0732">Signal</keyword>
<name>A0A2M6XTY6_9BACT</name>
<evidence type="ECO:0008006" key="4">
    <source>
        <dbReference type="Google" id="ProtNLM"/>
    </source>
</evidence>
<sequence>MSKKIIFSIIFIGILSWGISPAFAANIATVVTGVADNIDLRAGNLHGSVVNDGGSSAITGWFEFGEDANYGSKTETIKRTGNGDFTVRATGLKPCTVYHYRAVAQNSAGIAYGIDKMFTTQCARFELKYDVQNLTLRDTIWYSQLRVQSGDFLKFRLTINSTGDVVLQDITVNVKLPANIFYKGNLIVKDIAYAGDITRGSINVGNLLPGDSKIITFEAEVGPSENFYLGENVLASQASAFSTDFSGQASCNIVVNGTGVVKPSTGGTGNNGAVNGATNVATGISDSIFQSLLLPFIAAGLLVWLFQSRLLGLEQWAQARREKTEQFRASKKLKQKIDAAKNGF</sequence>
<organism evidence="2 3">
    <name type="scientific">bacterium (Candidatus Gribaldobacteria) CG08_land_8_20_14_0_20_39_15</name>
    <dbReference type="NCBI Taxonomy" id="2014273"/>
    <lineage>
        <taxon>Bacteria</taxon>
        <taxon>Candidatus Gribaldobacteria</taxon>
    </lineage>
</organism>
<feature type="signal peptide" evidence="1">
    <location>
        <begin position="1"/>
        <end position="24"/>
    </location>
</feature>
<dbReference type="AlphaFoldDB" id="A0A2M6XTY6"/>
<reference evidence="3" key="1">
    <citation type="submission" date="2017-09" db="EMBL/GenBank/DDBJ databases">
        <title>Depth-based differentiation of microbial function through sediment-hosted aquifers and enrichment of novel symbionts in the deep terrestrial subsurface.</title>
        <authorList>
            <person name="Probst A.J."/>
            <person name="Ladd B."/>
            <person name="Jarett J.K."/>
            <person name="Geller-Mcgrath D.E."/>
            <person name="Sieber C.M.K."/>
            <person name="Emerson J.B."/>
            <person name="Anantharaman K."/>
            <person name="Thomas B.C."/>
            <person name="Malmstrom R."/>
            <person name="Stieglmeier M."/>
            <person name="Klingl A."/>
            <person name="Woyke T."/>
            <person name="Ryan C.M."/>
            <person name="Banfield J.F."/>
        </authorList>
    </citation>
    <scope>NUCLEOTIDE SEQUENCE [LARGE SCALE GENOMIC DNA]</scope>
</reference>
<gene>
    <name evidence="2" type="ORF">COT20_02945</name>
</gene>
<comment type="caution">
    <text evidence="2">The sequence shown here is derived from an EMBL/GenBank/DDBJ whole genome shotgun (WGS) entry which is preliminary data.</text>
</comment>
<evidence type="ECO:0000313" key="3">
    <source>
        <dbReference type="Proteomes" id="UP000229784"/>
    </source>
</evidence>
<dbReference type="Proteomes" id="UP000229784">
    <property type="component" value="Unassembled WGS sequence"/>
</dbReference>
<protein>
    <recommendedName>
        <fullName evidence="4">Fibronectin type-III domain-containing protein</fullName>
    </recommendedName>
</protein>
<accession>A0A2M6XTY6</accession>
<feature type="chain" id="PRO_5014895634" description="Fibronectin type-III domain-containing protein" evidence="1">
    <location>
        <begin position="25"/>
        <end position="344"/>
    </location>
</feature>
<proteinExistence type="predicted"/>
<evidence type="ECO:0000313" key="2">
    <source>
        <dbReference type="EMBL" id="PIU14156.1"/>
    </source>
</evidence>
<dbReference type="EMBL" id="PEXQ01000075">
    <property type="protein sequence ID" value="PIU14156.1"/>
    <property type="molecule type" value="Genomic_DNA"/>
</dbReference>
<evidence type="ECO:0000256" key="1">
    <source>
        <dbReference type="SAM" id="SignalP"/>
    </source>
</evidence>